<proteinExistence type="inferred from homology"/>
<dbReference type="GO" id="GO:0010436">
    <property type="term" value="F:carotenoid dioxygenase activity"/>
    <property type="evidence" value="ECO:0007669"/>
    <property type="project" value="TreeGrafter"/>
</dbReference>
<keyword evidence="4 5" id="KW-0408">Iron</keyword>
<dbReference type="Proteomes" id="UP000663879">
    <property type="component" value="Unassembled WGS sequence"/>
</dbReference>
<evidence type="ECO:0000256" key="4">
    <source>
        <dbReference type="ARBA" id="ARBA00023004"/>
    </source>
</evidence>
<dbReference type="GO" id="GO:0016121">
    <property type="term" value="P:carotene catabolic process"/>
    <property type="evidence" value="ECO:0007669"/>
    <property type="project" value="TreeGrafter"/>
</dbReference>
<name>A0A813MB66_9BILA</name>
<feature type="binding site" evidence="5">
    <location>
        <position position="495"/>
    </location>
    <ligand>
        <name>Fe cation</name>
        <dbReference type="ChEBI" id="CHEBI:24875"/>
        <note>catalytic</note>
    </ligand>
</feature>
<dbReference type="InterPro" id="IPR004294">
    <property type="entry name" value="Carotenoid_Oase"/>
</dbReference>
<comment type="caution">
    <text evidence="6">The sequence shown here is derived from an EMBL/GenBank/DDBJ whole genome shotgun (WGS) entry which is preliminary data.</text>
</comment>
<feature type="binding site" evidence="5">
    <location>
        <position position="301"/>
    </location>
    <ligand>
        <name>Fe cation</name>
        <dbReference type="ChEBI" id="CHEBI:24875"/>
        <note>catalytic</note>
    </ligand>
</feature>
<dbReference type="EMBL" id="CAJNOC010000142">
    <property type="protein sequence ID" value="CAF0718742.1"/>
    <property type="molecule type" value="Genomic_DNA"/>
</dbReference>
<dbReference type="PANTHER" id="PTHR10543">
    <property type="entry name" value="BETA-CAROTENE DIOXYGENASE"/>
    <property type="match status" value="1"/>
</dbReference>
<dbReference type="GO" id="GO:0046872">
    <property type="term" value="F:metal ion binding"/>
    <property type="evidence" value="ECO:0007669"/>
    <property type="project" value="UniProtKB-KW"/>
</dbReference>
<sequence>MSNSSKLLRSLTKSEQSPVEANVIGEIPKWLNGTLFRNGPGRFKYGDKTYEHLFDGHSCIHKFQIKNGKVFYSNKFLETHSYKKTLKESRLYSVFGTIDVCSNLYERMKLVFQWPETLDNANINLVPYGNDRLFALTETNTMYEIDPSNLCIINRIQIDKYLQQATTTFAHPHILEDGSWITMGMNFKNFPPHYELIEYKKVDDIKVICENAEIIARVPSSHYFGLSYFHSFGLTKNYIVFLEQSIKFDVKNLLTGIFTNKAFSNAFCMLDNFPTRIHVINRNNGQIIQKKFTSEPLVVFHHINTYEVYDLQNNLCEIITDVCAYDPKFFDIKNFTYENMYTESLLGTSAIRSTARRITIPMKNEDYEIYCEAKELNPNVVFELPVINYSRFNGKNYQFMYAANYFTLPFSIVKMNMQNPSEVLEKKYESENGKYLPSEPIFVESPSPKSEDDGILLVMVLSDKKDYLSILDAKNLKEIAKAEIPEDVKGAFTFHGFFAQSDKFKKLNQ</sequence>
<evidence type="ECO:0000313" key="6">
    <source>
        <dbReference type="EMBL" id="CAF0718742.1"/>
    </source>
</evidence>
<gene>
    <name evidence="6" type="ORF">OXX778_LOCUS1977</name>
</gene>
<feature type="binding site" evidence="5">
    <location>
        <position position="230"/>
    </location>
    <ligand>
        <name>Fe cation</name>
        <dbReference type="ChEBI" id="CHEBI:24875"/>
        <note>catalytic</note>
    </ligand>
</feature>
<accession>A0A813MB66</accession>
<evidence type="ECO:0000256" key="3">
    <source>
        <dbReference type="ARBA" id="ARBA00023002"/>
    </source>
</evidence>
<dbReference type="OrthoDB" id="1069523at2759"/>
<dbReference type="AlphaFoldDB" id="A0A813MB66"/>
<dbReference type="PANTHER" id="PTHR10543:SF24">
    <property type="entry name" value="CAROTENOID ISOMEROOXYGENASE"/>
    <property type="match status" value="1"/>
</dbReference>
<protein>
    <submittedName>
        <fullName evidence="6">Uncharacterized protein</fullName>
    </submittedName>
</protein>
<comment type="similarity">
    <text evidence="1">Belongs to the carotenoid oxygenase family.</text>
</comment>
<organism evidence="6 7">
    <name type="scientific">Brachionus calyciflorus</name>
    <dbReference type="NCBI Taxonomy" id="104777"/>
    <lineage>
        <taxon>Eukaryota</taxon>
        <taxon>Metazoa</taxon>
        <taxon>Spiralia</taxon>
        <taxon>Gnathifera</taxon>
        <taxon>Rotifera</taxon>
        <taxon>Eurotatoria</taxon>
        <taxon>Monogononta</taxon>
        <taxon>Pseudotrocha</taxon>
        <taxon>Ploima</taxon>
        <taxon>Brachionidae</taxon>
        <taxon>Brachionus</taxon>
    </lineage>
</organism>
<evidence type="ECO:0000256" key="5">
    <source>
        <dbReference type="PIRSR" id="PIRSR604294-1"/>
    </source>
</evidence>
<feature type="binding site" evidence="5">
    <location>
        <position position="171"/>
    </location>
    <ligand>
        <name>Fe cation</name>
        <dbReference type="ChEBI" id="CHEBI:24875"/>
        <note>catalytic</note>
    </ligand>
</feature>
<evidence type="ECO:0000313" key="7">
    <source>
        <dbReference type="Proteomes" id="UP000663879"/>
    </source>
</evidence>
<dbReference type="GO" id="GO:0003834">
    <property type="term" value="F:beta-carotene 15,15'-dioxygenase activity"/>
    <property type="evidence" value="ECO:0007669"/>
    <property type="project" value="TreeGrafter"/>
</dbReference>
<reference evidence="6" key="1">
    <citation type="submission" date="2021-02" db="EMBL/GenBank/DDBJ databases">
        <authorList>
            <person name="Nowell W R."/>
        </authorList>
    </citation>
    <scope>NUCLEOTIDE SEQUENCE</scope>
    <source>
        <strain evidence="6">Ploen Becks lab</strain>
    </source>
</reference>
<evidence type="ECO:0000256" key="2">
    <source>
        <dbReference type="ARBA" id="ARBA00022723"/>
    </source>
</evidence>
<dbReference type="GO" id="GO:0042574">
    <property type="term" value="P:retinal metabolic process"/>
    <property type="evidence" value="ECO:0007669"/>
    <property type="project" value="TreeGrafter"/>
</dbReference>
<keyword evidence="7" id="KW-1185">Reference proteome</keyword>
<evidence type="ECO:0000256" key="1">
    <source>
        <dbReference type="ARBA" id="ARBA00006787"/>
    </source>
</evidence>
<keyword evidence="3" id="KW-0560">Oxidoreductase</keyword>
<dbReference type="Pfam" id="PF03055">
    <property type="entry name" value="RPE65"/>
    <property type="match status" value="1"/>
</dbReference>
<comment type="cofactor">
    <cofactor evidence="5">
        <name>Fe(2+)</name>
        <dbReference type="ChEBI" id="CHEBI:29033"/>
    </cofactor>
    <text evidence="5">Binds 1 Fe(2+) ion per subunit.</text>
</comment>
<keyword evidence="2 5" id="KW-0479">Metal-binding</keyword>